<sequence length="122" mass="12430">MRLITTLATGAALALSVAANAQTPSPSSPRPPASAPQAPSAPPTIQSVNVVDISELPAATQSQVTEIVSQRGDGELQKLRSSVDSTPTIKSALEAKGLSSTHVLFAQMSENGLLTIVTKKAG</sequence>
<dbReference type="AlphaFoldDB" id="A0A1D7U5M2"/>
<dbReference type="Proteomes" id="UP000094969">
    <property type="component" value="Chromosome"/>
</dbReference>
<evidence type="ECO:0000313" key="4">
    <source>
        <dbReference type="Proteomes" id="UP000094969"/>
    </source>
</evidence>
<name>A0A1D7U5M2_9HYPH</name>
<protein>
    <submittedName>
        <fullName evidence="3">Uncharacterized protein</fullName>
    </submittedName>
</protein>
<feature type="signal peptide" evidence="2">
    <location>
        <begin position="1"/>
        <end position="21"/>
    </location>
</feature>
<dbReference type="OrthoDB" id="8117102at2"/>
<keyword evidence="4" id="KW-1185">Reference proteome</keyword>
<evidence type="ECO:0000256" key="2">
    <source>
        <dbReference type="SAM" id="SignalP"/>
    </source>
</evidence>
<feature type="region of interest" description="Disordered" evidence="1">
    <location>
        <begin position="20"/>
        <end position="45"/>
    </location>
</feature>
<evidence type="ECO:0000313" key="3">
    <source>
        <dbReference type="EMBL" id="AOO82688.1"/>
    </source>
</evidence>
<evidence type="ECO:0000256" key="1">
    <source>
        <dbReference type="SAM" id="MobiDB-lite"/>
    </source>
</evidence>
<organism evidence="3 4">
    <name type="scientific">Bosea vaviloviae</name>
    <dbReference type="NCBI Taxonomy" id="1526658"/>
    <lineage>
        <taxon>Bacteria</taxon>
        <taxon>Pseudomonadati</taxon>
        <taxon>Pseudomonadota</taxon>
        <taxon>Alphaproteobacteria</taxon>
        <taxon>Hyphomicrobiales</taxon>
        <taxon>Boseaceae</taxon>
        <taxon>Bosea</taxon>
    </lineage>
</organism>
<accession>A0A1D7U5M2</accession>
<dbReference type="EMBL" id="CP017147">
    <property type="protein sequence ID" value="AOO82688.1"/>
    <property type="molecule type" value="Genomic_DNA"/>
</dbReference>
<dbReference type="RefSeq" id="WP_069691894.1">
    <property type="nucleotide sequence ID" value="NZ_CP017147.1"/>
</dbReference>
<feature type="chain" id="PRO_5009099964" evidence="2">
    <location>
        <begin position="22"/>
        <end position="122"/>
    </location>
</feature>
<dbReference type="KEGG" id="bvv:BHK69_21575"/>
<gene>
    <name evidence="3" type="ORF">BHK69_21575</name>
</gene>
<feature type="compositionally biased region" description="Pro residues" evidence="1">
    <location>
        <begin position="26"/>
        <end position="42"/>
    </location>
</feature>
<keyword evidence="2" id="KW-0732">Signal</keyword>
<proteinExistence type="predicted"/>
<reference evidence="3 4" key="1">
    <citation type="journal article" date="2015" name="Antonie Van Leeuwenhoek">
        <title>Bosea vaviloviae sp. nov., a new species of slow-growing rhizobia isolated from nodules of the relict species Vavilovia formosa (Stev.) Fed.</title>
        <authorList>
            <person name="Safronova V.I."/>
            <person name="Kuznetsova I.G."/>
            <person name="Sazanova A.L."/>
            <person name="Kimeklis A.K."/>
            <person name="Belimov A.A."/>
            <person name="Andronov E.E."/>
            <person name="Pinaev A.G."/>
            <person name="Chizhevskaya E.P."/>
            <person name="Pukhaev A.R."/>
            <person name="Popov K.P."/>
            <person name="Willems A."/>
            <person name="Tikhonovich I.A."/>
        </authorList>
    </citation>
    <scope>NUCLEOTIDE SEQUENCE [LARGE SCALE GENOMIC DNA]</scope>
    <source>
        <strain evidence="3 4">Vaf18</strain>
    </source>
</reference>